<feature type="compositionally biased region" description="Low complexity" evidence="1">
    <location>
        <begin position="217"/>
        <end position="227"/>
    </location>
</feature>
<accession>A0AAF0Y151</accession>
<proteinExistence type="predicted"/>
<feature type="region of interest" description="Disordered" evidence="1">
    <location>
        <begin position="195"/>
        <end position="227"/>
    </location>
</feature>
<reference evidence="2" key="1">
    <citation type="submission" date="2023-10" db="EMBL/GenBank/DDBJ databases">
        <authorList>
            <person name="Noh H."/>
        </authorList>
    </citation>
    <scope>NUCLEOTIDE SEQUENCE</scope>
    <source>
        <strain evidence="2">DUCC4014</strain>
    </source>
</reference>
<dbReference type="Proteomes" id="UP000827549">
    <property type="component" value="Chromosome 1"/>
</dbReference>
<feature type="region of interest" description="Disordered" evidence="1">
    <location>
        <begin position="247"/>
        <end position="267"/>
    </location>
</feature>
<evidence type="ECO:0000256" key="1">
    <source>
        <dbReference type="SAM" id="MobiDB-lite"/>
    </source>
</evidence>
<dbReference type="AlphaFoldDB" id="A0AAF0Y151"/>
<feature type="compositionally biased region" description="Polar residues" evidence="1">
    <location>
        <begin position="62"/>
        <end position="72"/>
    </location>
</feature>
<feature type="region of interest" description="Disordered" evidence="1">
    <location>
        <begin position="1"/>
        <end position="24"/>
    </location>
</feature>
<dbReference type="EMBL" id="CP086714">
    <property type="protein sequence ID" value="WOO77962.1"/>
    <property type="molecule type" value="Genomic_DNA"/>
</dbReference>
<dbReference type="RefSeq" id="XP_062623994.1">
    <property type="nucleotide sequence ID" value="XM_062768010.1"/>
</dbReference>
<feature type="region of interest" description="Disordered" evidence="1">
    <location>
        <begin position="39"/>
        <end position="75"/>
    </location>
</feature>
<sequence>MGRQLPPRLIKPRDTPYPATVRDRGDWRTRHGITIIETVGPIAPRGHPPQEELAARPATPGATEQTRLQSNVYGEPRGWDYMPSARPVRLFTVQTPTGPQFFTAQRLPTAAAPSSRAESRMTSRGRTVEQRMANGAEPAPIPGPSNSAGRSDVPPRLTREGEQPRRGTSPEILYAPEDTILRTAFRRATATPQAITAPPPRVNVPRNMNTAAGSDGPAVRATPAPATAATQRRVDFLDQVAEHIRTVRAEDAEDDDYEDSDTESDTATEVDFVPPEVADPHAAYVALTRTDGPVVLSEEDFNALLRIISRRYTLQEARDVADRHSLRHITQFPIHTARYVANAFLALLNGGQRIVTPTLSFLREVEDHIPRCTGRDCDVCHMYTFTVWNR</sequence>
<feature type="region of interest" description="Disordered" evidence="1">
    <location>
        <begin position="107"/>
        <end position="170"/>
    </location>
</feature>
<evidence type="ECO:0000313" key="2">
    <source>
        <dbReference type="EMBL" id="WOO77962.1"/>
    </source>
</evidence>
<keyword evidence="3" id="KW-1185">Reference proteome</keyword>
<evidence type="ECO:0000313" key="3">
    <source>
        <dbReference type="Proteomes" id="UP000827549"/>
    </source>
</evidence>
<name>A0AAF0Y151_9TREE</name>
<protein>
    <submittedName>
        <fullName evidence="2">Uncharacterized protein</fullName>
    </submittedName>
</protein>
<organism evidence="2 3">
    <name type="scientific">Vanrija pseudolonga</name>
    <dbReference type="NCBI Taxonomy" id="143232"/>
    <lineage>
        <taxon>Eukaryota</taxon>
        <taxon>Fungi</taxon>
        <taxon>Dikarya</taxon>
        <taxon>Basidiomycota</taxon>
        <taxon>Agaricomycotina</taxon>
        <taxon>Tremellomycetes</taxon>
        <taxon>Trichosporonales</taxon>
        <taxon>Trichosporonaceae</taxon>
        <taxon>Vanrija</taxon>
    </lineage>
</organism>
<gene>
    <name evidence="2" type="ORF">LOC62_01G001515</name>
</gene>
<dbReference type="GeneID" id="87804770"/>
<feature type="compositionally biased region" description="Basic and acidic residues" evidence="1">
    <location>
        <begin position="117"/>
        <end position="129"/>
    </location>
</feature>
<feature type="compositionally biased region" description="Acidic residues" evidence="1">
    <location>
        <begin position="251"/>
        <end position="267"/>
    </location>
</feature>